<protein>
    <submittedName>
        <fullName evidence="2">Uncharacterized protein</fullName>
    </submittedName>
</protein>
<organism evidence="2 3">
    <name type="scientific">Niastella populi</name>
    <dbReference type="NCBI Taxonomy" id="550983"/>
    <lineage>
        <taxon>Bacteria</taxon>
        <taxon>Pseudomonadati</taxon>
        <taxon>Bacteroidota</taxon>
        <taxon>Chitinophagia</taxon>
        <taxon>Chitinophagales</taxon>
        <taxon>Chitinophagaceae</taxon>
        <taxon>Niastella</taxon>
    </lineage>
</organism>
<accession>A0A1V9GBH5</accession>
<comment type="caution">
    <text evidence="2">The sequence shown here is derived from an EMBL/GenBank/DDBJ whole genome shotgun (WGS) entry which is preliminary data.</text>
</comment>
<feature type="region of interest" description="Disordered" evidence="1">
    <location>
        <begin position="170"/>
        <end position="203"/>
    </location>
</feature>
<keyword evidence="3" id="KW-1185">Reference proteome</keyword>
<dbReference type="Proteomes" id="UP000192276">
    <property type="component" value="Unassembled WGS sequence"/>
</dbReference>
<dbReference type="RefSeq" id="WP_081159834.1">
    <property type="nucleotide sequence ID" value="NZ_LWBP01000002.1"/>
</dbReference>
<proteinExistence type="predicted"/>
<dbReference type="OrthoDB" id="674750at2"/>
<evidence type="ECO:0000313" key="3">
    <source>
        <dbReference type="Proteomes" id="UP000192276"/>
    </source>
</evidence>
<sequence length="203" mass="22710">MNTIKQLLTIAGCMLVMASFRNTSDISYIASAKYPAVVDTVPKKPGDTVPKGNRPDSMPGSDTTAADTMSTASRYTDLSTGQPVDLYYDPKTRITYSLITNEPVDFYVEMNSGDTIYGRGRYVVNNYIVRSADSSYKLDEGKVKIDKKEIKIKDGNKKWKMDKSEMKIKDGNMKVKADSTDAKMKSDDMKKKMDDGRMKSKND</sequence>
<feature type="region of interest" description="Disordered" evidence="1">
    <location>
        <begin position="42"/>
        <end position="68"/>
    </location>
</feature>
<dbReference type="AlphaFoldDB" id="A0A1V9GBH5"/>
<dbReference type="EMBL" id="LWBP01000002">
    <property type="protein sequence ID" value="OQP67930.1"/>
    <property type="molecule type" value="Genomic_DNA"/>
</dbReference>
<gene>
    <name evidence="2" type="ORF">A4R26_10540</name>
</gene>
<evidence type="ECO:0000313" key="2">
    <source>
        <dbReference type="EMBL" id="OQP67930.1"/>
    </source>
</evidence>
<reference evidence="3" key="1">
    <citation type="submission" date="2016-04" db="EMBL/GenBank/DDBJ databases">
        <authorList>
            <person name="Chen L."/>
            <person name="Zhuang W."/>
            <person name="Wang G."/>
        </authorList>
    </citation>
    <scope>NUCLEOTIDE SEQUENCE [LARGE SCALE GENOMIC DNA]</scope>
    <source>
        <strain evidence="3">208</strain>
    </source>
</reference>
<name>A0A1V9GBH5_9BACT</name>
<evidence type="ECO:0000256" key="1">
    <source>
        <dbReference type="SAM" id="MobiDB-lite"/>
    </source>
</evidence>